<evidence type="ECO:0000313" key="5">
    <source>
        <dbReference type="Proteomes" id="UP000305282"/>
    </source>
</evidence>
<evidence type="ECO:0000256" key="2">
    <source>
        <dbReference type="SAM" id="MobiDB-lite"/>
    </source>
</evidence>
<dbReference type="AlphaFoldDB" id="A0A4S5ETR5"/>
<feature type="domain" description="SWIM-type" evidence="3">
    <location>
        <begin position="69"/>
        <end position="106"/>
    </location>
</feature>
<dbReference type="InterPro" id="IPR007527">
    <property type="entry name" value="Znf_SWIM"/>
</dbReference>
<dbReference type="GO" id="GO:0008270">
    <property type="term" value="F:zinc ion binding"/>
    <property type="evidence" value="ECO:0007669"/>
    <property type="project" value="UniProtKB-KW"/>
</dbReference>
<evidence type="ECO:0000256" key="1">
    <source>
        <dbReference type="PROSITE-ProRule" id="PRU00325"/>
    </source>
</evidence>
<name>A0A4S5ETR5_9ACTN</name>
<protein>
    <recommendedName>
        <fullName evidence="3">SWIM-type domain-containing protein</fullName>
    </recommendedName>
</protein>
<sequence>MIISVSGENGHDADAVTPLEAAFEERACAQRAGTDVFIEGVNLALLGRVEQLRIRPTNASGTVDDDGPHEVRLEAADDGPRTGCTCPEGATGSFCRHTVAVALVATGSAGLAEDDEDGDGDDDDDENGGIIGESSLFTDDPVHAAMRVFLSRAPRAELVETLLDAADDSEAVADALWEATVAWHGRQHGAAPSP</sequence>
<keyword evidence="1" id="KW-0863">Zinc-finger</keyword>
<keyword evidence="1" id="KW-0479">Metal-binding</keyword>
<proteinExistence type="predicted"/>
<dbReference type="OrthoDB" id="3677745at2"/>
<keyword evidence="1" id="KW-0862">Zinc</keyword>
<evidence type="ECO:0000313" key="4">
    <source>
        <dbReference type="EMBL" id="THJ75542.1"/>
    </source>
</evidence>
<organism evidence="4 5">
    <name type="scientific">Candidatus Frankia alpina</name>
    <dbReference type="NCBI Taxonomy" id="2699483"/>
    <lineage>
        <taxon>Bacteria</taxon>
        <taxon>Bacillati</taxon>
        <taxon>Actinomycetota</taxon>
        <taxon>Actinomycetes</taxon>
        <taxon>Frankiales</taxon>
        <taxon>Frankiaceae</taxon>
        <taxon>Frankia</taxon>
    </lineage>
</organism>
<reference evidence="4 5" key="1">
    <citation type="submission" date="2019-04" db="EMBL/GenBank/DDBJ databases">
        <title>Draft genome sequences for three unisolated Alnus-infective Frankia Sp+ strains, AgTrS, AiOr and AvVan, the first sequenced Frankia strains able to sporulate in-planta.</title>
        <authorList>
            <person name="Bethencourt L."/>
            <person name="Vautrin F."/>
            <person name="Taib N."/>
            <person name="Dubost A."/>
            <person name="Castro-Garcia L."/>
            <person name="Imbaud O."/>
            <person name="Abrouk D."/>
            <person name="Fournier P."/>
            <person name="Briolay J."/>
            <person name="Nguyen A."/>
            <person name="Normand P."/>
            <person name="Fernandez M.P."/>
            <person name="Brochier-Armanet C."/>
            <person name="Herrera-Belaroussi A."/>
        </authorList>
    </citation>
    <scope>NUCLEOTIDE SEQUENCE [LARGE SCALE GENOMIC DNA]</scope>
    <source>
        <strain evidence="4 5">AvVan</strain>
    </source>
</reference>
<dbReference type="PROSITE" id="PS50966">
    <property type="entry name" value="ZF_SWIM"/>
    <property type="match status" value="1"/>
</dbReference>
<feature type="region of interest" description="Disordered" evidence="2">
    <location>
        <begin position="109"/>
        <end position="136"/>
    </location>
</feature>
<dbReference type="Pfam" id="PF04434">
    <property type="entry name" value="SWIM"/>
    <property type="match status" value="1"/>
</dbReference>
<feature type="compositionally biased region" description="Acidic residues" evidence="2">
    <location>
        <begin position="112"/>
        <end position="127"/>
    </location>
</feature>
<evidence type="ECO:0000259" key="3">
    <source>
        <dbReference type="PROSITE" id="PS50966"/>
    </source>
</evidence>
<accession>A0A4S5ETR5</accession>
<dbReference type="RefSeq" id="WP_136447121.1">
    <property type="nucleotide sequence ID" value="NZ_SSXH01000068.1"/>
</dbReference>
<comment type="caution">
    <text evidence="4">The sequence shown here is derived from an EMBL/GenBank/DDBJ whole genome shotgun (WGS) entry which is preliminary data.</text>
</comment>
<dbReference type="EMBL" id="SSXH01000068">
    <property type="protein sequence ID" value="THJ75542.1"/>
    <property type="molecule type" value="Genomic_DNA"/>
</dbReference>
<gene>
    <name evidence="4" type="ORF">E7Y31_04875</name>
</gene>
<dbReference type="Proteomes" id="UP000305282">
    <property type="component" value="Unassembled WGS sequence"/>
</dbReference>
<keyword evidence="5" id="KW-1185">Reference proteome</keyword>